<dbReference type="RefSeq" id="WP_093333619.1">
    <property type="nucleotide sequence ID" value="NZ_FOXP01000007.1"/>
</dbReference>
<proteinExistence type="predicted"/>
<evidence type="ECO:0000313" key="3">
    <source>
        <dbReference type="Proteomes" id="UP000199586"/>
    </source>
</evidence>
<sequence length="61" mass="6791">MTITMSARGMREQADRERMAAEETTLPLVRRRALLAAETWDRMADSAERTAAGRKAQPSLG</sequence>
<accession>A0A1I5TCH9</accession>
<feature type="region of interest" description="Disordered" evidence="1">
    <location>
        <begin position="1"/>
        <end position="23"/>
    </location>
</feature>
<feature type="compositionally biased region" description="Basic and acidic residues" evidence="1">
    <location>
        <begin position="9"/>
        <end position="21"/>
    </location>
</feature>
<dbReference type="AlphaFoldDB" id="A0A1I5TCH9"/>
<evidence type="ECO:0000313" key="2">
    <source>
        <dbReference type="EMBL" id="SFP80732.1"/>
    </source>
</evidence>
<name>A0A1I5TCH9_9SPHN</name>
<protein>
    <submittedName>
        <fullName evidence="2">Uncharacterized protein</fullName>
    </submittedName>
</protein>
<dbReference type="STRING" id="634430.SAMN04488241_107225"/>
<dbReference type="Proteomes" id="UP000199586">
    <property type="component" value="Unassembled WGS sequence"/>
</dbReference>
<dbReference type="EMBL" id="FOXP01000007">
    <property type="protein sequence ID" value="SFP80732.1"/>
    <property type="molecule type" value="Genomic_DNA"/>
</dbReference>
<reference evidence="2 3" key="1">
    <citation type="submission" date="2016-10" db="EMBL/GenBank/DDBJ databases">
        <authorList>
            <person name="de Groot N.N."/>
        </authorList>
    </citation>
    <scope>NUCLEOTIDE SEQUENCE [LARGE SCALE GENOMIC DNA]</scope>
    <source>
        <strain evidence="2 3">CGMCC 1.9113</strain>
    </source>
</reference>
<evidence type="ECO:0000256" key="1">
    <source>
        <dbReference type="SAM" id="MobiDB-lite"/>
    </source>
</evidence>
<gene>
    <name evidence="2" type="ORF">SAMN04488241_107225</name>
</gene>
<keyword evidence="3" id="KW-1185">Reference proteome</keyword>
<organism evidence="2 3">
    <name type="scientific">Sphingomonas rubra</name>
    <dbReference type="NCBI Taxonomy" id="634430"/>
    <lineage>
        <taxon>Bacteria</taxon>
        <taxon>Pseudomonadati</taxon>
        <taxon>Pseudomonadota</taxon>
        <taxon>Alphaproteobacteria</taxon>
        <taxon>Sphingomonadales</taxon>
        <taxon>Sphingomonadaceae</taxon>
        <taxon>Sphingomonas</taxon>
    </lineage>
</organism>